<dbReference type="AlphaFoldDB" id="A0A1H7TY68"/>
<reference evidence="2 3" key="1">
    <citation type="submission" date="2016-10" db="EMBL/GenBank/DDBJ databases">
        <authorList>
            <person name="de Groot N.N."/>
        </authorList>
    </citation>
    <scope>NUCLEOTIDE SEQUENCE [LARGE SCALE GENOMIC DNA]</scope>
    <source>
        <strain evidence="2 3">DSM 19182</strain>
    </source>
</reference>
<organism evidence="2 3">
    <name type="scientific">Alkalibacterium putridalgicola</name>
    <dbReference type="NCBI Taxonomy" id="426703"/>
    <lineage>
        <taxon>Bacteria</taxon>
        <taxon>Bacillati</taxon>
        <taxon>Bacillota</taxon>
        <taxon>Bacilli</taxon>
        <taxon>Lactobacillales</taxon>
        <taxon>Carnobacteriaceae</taxon>
        <taxon>Alkalibacterium</taxon>
    </lineage>
</organism>
<dbReference type="EMBL" id="BJUX01000004">
    <property type="protein sequence ID" value="GEK88570.1"/>
    <property type="molecule type" value="Genomic_DNA"/>
</dbReference>
<dbReference type="Proteomes" id="UP000321425">
    <property type="component" value="Unassembled WGS sequence"/>
</dbReference>
<sequence length="96" mass="10980">MKEESKITLHPLKSLMIVLIGTEKVITLTVDENDLVMNADGEIDCPMETTLRKNKITAETMNKWGIESVRLVEMTSEKEKVLYDFEPEVVLDLLQL</sequence>
<dbReference type="EMBL" id="FOBL01000014">
    <property type="protein sequence ID" value="SEL89408.1"/>
    <property type="molecule type" value="Genomic_DNA"/>
</dbReference>
<protein>
    <submittedName>
        <fullName evidence="2">Uncharacterized protein</fullName>
    </submittedName>
</protein>
<dbReference type="Proteomes" id="UP000198548">
    <property type="component" value="Unassembled WGS sequence"/>
</dbReference>
<name>A0A1H7TY68_9LACT</name>
<reference evidence="1 4" key="2">
    <citation type="submission" date="2019-07" db="EMBL/GenBank/DDBJ databases">
        <title>Whole genome shotgun sequence of Alkalibacterium putridalgicola NBRC 103243.</title>
        <authorList>
            <person name="Hosoyama A."/>
            <person name="Uohara A."/>
            <person name="Ohji S."/>
            <person name="Ichikawa N."/>
        </authorList>
    </citation>
    <scope>NUCLEOTIDE SEQUENCE [LARGE SCALE GENOMIC DNA]</scope>
    <source>
        <strain evidence="1 4">NBRC 103243</strain>
    </source>
</reference>
<keyword evidence="4" id="KW-1185">Reference proteome</keyword>
<evidence type="ECO:0000313" key="1">
    <source>
        <dbReference type="EMBL" id="GEK88570.1"/>
    </source>
</evidence>
<accession>A0A1H7TY68</accession>
<evidence type="ECO:0000313" key="4">
    <source>
        <dbReference type="Proteomes" id="UP000321425"/>
    </source>
</evidence>
<proteinExistence type="predicted"/>
<dbReference type="OrthoDB" id="2168391at2"/>
<evidence type="ECO:0000313" key="3">
    <source>
        <dbReference type="Proteomes" id="UP000198548"/>
    </source>
</evidence>
<evidence type="ECO:0000313" key="2">
    <source>
        <dbReference type="EMBL" id="SEL89408.1"/>
    </source>
</evidence>
<gene>
    <name evidence="1" type="ORF">APU01nite_06090</name>
    <name evidence="2" type="ORF">SAMN04488100_11464</name>
</gene>
<dbReference type="RefSeq" id="WP_091488155.1">
    <property type="nucleotide sequence ID" value="NZ_BJUX01000004.1"/>
</dbReference>